<evidence type="ECO:0000256" key="1">
    <source>
        <dbReference type="ARBA" id="ARBA00004141"/>
    </source>
</evidence>
<evidence type="ECO:0000256" key="2">
    <source>
        <dbReference type="ARBA" id="ARBA00009965"/>
    </source>
</evidence>
<evidence type="ECO:0000256" key="5">
    <source>
        <dbReference type="ARBA" id="ARBA00022989"/>
    </source>
</evidence>
<feature type="transmembrane region" description="Helical" evidence="7">
    <location>
        <begin position="120"/>
        <end position="147"/>
    </location>
</feature>
<comment type="subcellular location">
    <subcellularLocation>
        <location evidence="1">Membrane</location>
        <topology evidence="1">Multi-pass membrane protein</topology>
    </subcellularLocation>
</comment>
<reference evidence="8 9" key="1">
    <citation type="journal article" date="2018" name="Sci. Rep.">
        <title>Raphidocelis subcapitata (=Pseudokirchneriella subcapitata) provides an insight into genome evolution and environmental adaptations in the Sphaeropleales.</title>
        <authorList>
            <person name="Suzuki S."/>
            <person name="Yamaguchi H."/>
            <person name="Nakajima N."/>
            <person name="Kawachi M."/>
        </authorList>
    </citation>
    <scope>NUCLEOTIDE SEQUENCE [LARGE SCALE GENOMIC DNA]</scope>
    <source>
        <strain evidence="8 9">NIES-35</strain>
    </source>
</reference>
<evidence type="ECO:0000313" key="9">
    <source>
        <dbReference type="Proteomes" id="UP000247498"/>
    </source>
</evidence>
<dbReference type="Pfam" id="PF01566">
    <property type="entry name" value="Nramp"/>
    <property type="match status" value="1"/>
</dbReference>
<feature type="transmembrane region" description="Helical" evidence="7">
    <location>
        <begin position="153"/>
        <end position="171"/>
    </location>
</feature>
<dbReference type="Proteomes" id="UP000247498">
    <property type="component" value="Unassembled WGS sequence"/>
</dbReference>
<dbReference type="STRING" id="307507.A0A2V0P3K3"/>
<comment type="similarity">
    <text evidence="2">Belongs to the NRAMP (TC 2.A.55) family.</text>
</comment>
<dbReference type="NCBIfam" id="NF037982">
    <property type="entry name" value="Nramp_1"/>
    <property type="match status" value="1"/>
</dbReference>
<feature type="transmembrane region" description="Helical" evidence="7">
    <location>
        <begin position="262"/>
        <end position="292"/>
    </location>
</feature>
<feature type="transmembrane region" description="Helical" evidence="7">
    <location>
        <begin position="183"/>
        <end position="202"/>
    </location>
</feature>
<dbReference type="GO" id="GO:0005886">
    <property type="term" value="C:plasma membrane"/>
    <property type="evidence" value="ECO:0007669"/>
    <property type="project" value="TreeGrafter"/>
</dbReference>
<name>A0A2V0P3K3_9CHLO</name>
<evidence type="ECO:0000256" key="6">
    <source>
        <dbReference type="ARBA" id="ARBA00023136"/>
    </source>
</evidence>
<dbReference type="EMBL" id="BDRX01000027">
    <property type="protein sequence ID" value="GBF91787.1"/>
    <property type="molecule type" value="Genomic_DNA"/>
</dbReference>
<dbReference type="InParanoid" id="A0A2V0P3K3"/>
<accession>A0A2V0P3K3</accession>
<dbReference type="FunCoup" id="A0A2V0P3K3">
    <property type="interactions" value="1647"/>
</dbReference>
<proteinExistence type="inferred from homology"/>
<gene>
    <name evidence="8" type="ORF">Rsub_04892</name>
</gene>
<keyword evidence="9" id="KW-1185">Reference proteome</keyword>
<comment type="caution">
    <text evidence="8">The sequence shown here is derived from an EMBL/GenBank/DDBJ whole genome shotgun (WGS) entry which is preliminary data.</text>
</comment>
<dbReference type="OrthoDB" id="409173at2759"/>
<dbReference type="PANTHER" id="PTHR11706">
    <property type="entry name" value="SOLUTE CARRIER PROTEIN FAMILY 11 MEMBER"/>
    <property type="match status" value="1"/>
</dbReference>
<dbReference type="PRINTS" id="PR00447">
    <property type="entry name" value="NATRESASSCMP"/>
</dbReference>
<dbReference type="AlphaFoldDB" id="A0A2V0P3K3"/>
<keyword evidence="4 7" id="KW-0812">Transmembrane</keyword>
<keyword evidence="3" id="KW-0813">Transport</keyword>
<protein>
    <submittedName>
        <fullName evidence="8">Metal transporter-like</fullName>
    </submittedName>
</protein>
<evidence type="ECO:0000256" key="4">
    <source>
        <dbReference type="ARBA" id="ARBA00022692"/>
    </source>
</evidence>
<dbReference type="InterPro" id="IPR001046">
    <property type="entry name" value="NRAMP_fam"/>
</dbReference>
<evidence type="ECO:0000313" key="8">
    <source>
        <dbReference type="EMBL" id="GBF91787.1"/>
    </source>
</evidence>
<dbReference type="GO" id="GO:0005384">
    <property type="term" value="F:manganese ion transmembrane transporter activity"/>
    <property type="evidence" value="ECO:0007669"/>
    <property type="project" value="TreeGrafter"/>
</dbReference>
<keyword evidence="6 7" id="KW-0472">Membrane</keyword>
<feature type="transmembrane region" description="Helical" evidence="7">
    <location>
        <begin position="77"/>
        <end position="100"/>
    </location>
</feature>
<sequence>MAAPQPHLPAPPARLGPPKASTAELPLLGAFAPTGPRFSVSRFLKFAGPGLLMSIAYTDPGNIESDLQIGAQAGYKLLWVLLWSTMLGYVLQMQAAKLGVVTRKNLAQHCRERFPRAPRLLLWAMAEVAIVGSDIQEVIGSAIAVLLLSRGAVPLWAGILLSAAASFLLLLVERLGVRHLESLFAVLISVMVVAFFHMYLVARVPTAEVLRGFLVPAVPRANIGQAVALLGSLLMPHNLFLHSALVQTRALRAPDDAHRREALAYFGLESALSLLVSVLINTFVTCVFAAGYYGRVTPGDAAAIGLENAGQYLGVTYGAGVVVIWALGLLAAGQSATMTGCYTGQFVMDGFLDLKVGC</sequence>
<dbReference type="GO" id="GO:0034755">
    <property type="term" value="P:iron ion transmembrane transport"/>
    <property type="evidence" value="ECO:0007669"/>
    <property type="project" value="TreeGrafter"/>
</dbReference>
<feature type="transmembrane region" description="Helical" evidence="7">
    <location>
        <begin position="312"/>
        <end position="332"/>
    </location>
</feature>
<dbReference type="NCBIfam" id="TIGR01197">
    <property type="entry name" value="nramp"/>
    <property type="match status" value="1"/>
</dbReference>
<dbReference type="PANTHER" id="PTHR11706:SF33">
    <property type="entry name" value="NATURAL RESISTANCE-ASSOCIATED MACROPHAGE PROTEIN 2"/>
    <property type="match status" value="1"/>
</dbReference>
<evidence type="ECO:0000256" key="7">
    <source>
        <dbReference type="SAM" id="Phobius"/>
    </source>
</evidence>
<evidence type="ECO:0000256" key="3">
    <source>
        <dbReference type="ARBA" id="ARBA00022448"/>
    </source>
</evidence>
<keyword evidence="5 7" id="KW-1133">Transmembrane helix</keyword>
<organism evidence="8 9">
    <name type="scientific">Raphidocelis subcapitata</name>
    <dbReference type="NCBI Taxonomy" id="307507"/>
    <lineage>
        <taxon>Eukaryota</taxon>
        <taxon>Viridiplantae</taxon>
        <taxon>Chlorophyta</taxon>
        <taxon>core chlorophytes</taxon>
        <taxon>Chlorophyceae</taxon>
        <taxon>CS clade</taxon>
        <taxon>Sphaeropleales</taxon>
        <taxon>Selenastraceae</taxon>
        <taxon>Raphidocelis</taxon>
    </lineage>
</organism>
<feature type="transmembrane region" description="Helical" evidence="7">
    <location>
        <begin position="222"/>
        <end position="241"/>
    </location>
</feature>
<dbReference type="GO" id="GO:0015086">
    <property type="term" value="F:cadmium ion transmembrane transporter activity"/>
    <property type="evidence" value="ECO:0007669"/>
    <property type="project" value="TreeGrafter"/>
</dbReference>